<dbReference type="AlphaFoldDB" id="A0A445DMW8"/>
<comment type="caution">
    <text evidence="2">The sequence shown here is derived from an EMBL/GenBank/DDBJ whole genome shotgun (WGS) entry which is preliminary data.</text>
</comment>
<protein>
    <recommendedName>
        <fullName evidence="1">AB hydrolase-1 domain-containing protein</fullName>
    </recommendedName>
</protein>
<dbReference type="EMBL" id="SDMP01000003">
    <property type="protein sequence ID" value="RYR64513.1"/>
    <property type="molecule type" value="Genomic_DNA"/>
</dbReference>
<dbReference type="Proteomes" id="UP000289738">
    <property type="component" value="Chromosome A03"/>
</dbReference>
<dbReference type="Pfam" id="PF00561">
    <property type="entry name" value="Abhydrolase_1"/>
    <property type="match status" value="1"/>
</dbReference>
<evidence type="ECO:0000259" key="1">
    <source>
        <dbReference type="Pfam" id="PF00561"/>
    </source>
</evidence>
<dbReference type="STRING" id="3818.A0A445DMW8"/>
<dbReference type="OrthoDB" id="6431331at2759"/>
<evidence type="ECO:0000313" key="2">
    <source>
        <dbReference type="EMBL" id="RYR64513.1"/>
    </source>
</evidence>
<dbReference type="InterPro" id="IPR052370">
    <property type="entry name" value="Meta-cleavage_hydrolase"/>
</dbReference>
<sequence length="357" mass="39983">MEKRQNVTGTFGKGQKKEIHFLRKAWQMVQPHKHTVSISATTMSSCCFSFTASRNRCYRNSFSSAGLKSTTTDLGHGTLMHCWVPKSHNQSKPSLLLIHGFGANAMWQWNHFLPSLTPRFNVYVPDLLFFGDSFTTRPERSESFQARCLMGLMEAHGVSKMSAAGLSYGGFVLYSMAAQFPERIEKVVLCCAGVCVEEKDVDGGISKLKSVDEAVSLLIPQNPQKMKELVRLTFVKPIKLLPSCFLNDFIRVMCSNRIQRKELLEALIKGRKLSDLPKISQPTLIIWGEQDQLFPLELAHRLKSHVGENAELVVIKNAGHALNVEKPKEMAKNINSFLINPTALSKQENQSNGSKVD</sequence>
<dbReference type="PANTHER" id="PTHR43139:SF25">
    <property type="entry name" value="ALPHA_BETA-HYDROLASES SUPERFAMILY PROTEIN"/>
    <property type="match status" value="1"/>
</dbReference>
<dbReference type="PRINTS" id="PR00111">
    <property type="entry name" value="ABHYDROLASE"/>
</dbReference>
<keyword evidence="3" id="KW-1185">Reference proteome</keyword>
<dbReference type="InterPro" id="IPR029058">
    <property type="entry name" value="AB_hydrolase_fold"/>
</dbReference>
<gene>
    <name evidence="2" type="ORF">Ahy_A03g010613</name>
</gene>
<name>A0A445DMW8_ARAHY</name>
<accession>A0A445DMW8</accession>
<dbReference type="InterPro" id="IPR000073">
    <property type="entry name" value="AB_hydrolase_1"/>
</dbReference>
<dbReference type="PRINTS" id="PR00412">
    <property type="entry name" value="EPOXHYDRLASE"/>
</dbReference>
<feature type="domain" description="AB hydrolase-1" evidence="1">
    <location>
        <begin position="93"/>
        <end position="327"/>
    </location>
</feature>
<dbReference type="Gene3D" id="3.40.50.1820">
    <property type="entry name" value="alpha/beta hydrolase"/>
    <property type="match status" value="1"/>
</dbReference>
<reference evidence="2 3" key="1">
    <citation type="submission" date="2019-01" db="EMBL/GenBank/DDBJ databases">
        <title>Sequencing of cultivated peanut Arachis hypogaea provides insights into genome evolution and oil improvement.</title>
        <authorList>
            <person name="Chen X."/>
        </authorList>
    </citation>
    <scope>NUCLEOTIDE SEQUENCE [LARGE SCALE GENOMIC DNA]</scope>
    <source>
        <strain evidence="3">cv. Fuhuasheng</strain>
        <tissue evidence="2">Leaves</tissue>
    </source>
</reference>
<dbReference type="GO" id="GO:0003824">
    <property type="term" value="F:catalytic activity"/>
    <property type="evidence" value="ECO:0007669"/>
    <property type="project" value="InterPro"/>
</dbReference>
<evidence type="ECO:0000313" key="3">
    <source>
        <dbReference type="Proteomes" id="UP000289738"/>
    </source>
</evidence>
<organism evidence="2 3">
    <name type="scientific">Arachis hypogaea</name>
    <name type="common">Peanut</name>
    <dbReference type="NCBI Taxonomy" id="3818"/>
    <lineage>
        <taxon>Eukaryota</taxon>
        <taxon>Viridiplantae</taxon>
        <taxon>Streptophyta</taxon>
        <taxon>Embryophyta</taxon>
        <taxon>Tracheophyta</taxon>
        <taxon>Spermatophyta</taxon>
        <taxon>Magnoliopsida</taxon>
        <taxon>eudicotyledons</taxon>
        <taxon>Gunneridae</taxon>
        <taxon>Pentapetalae</taxon>
        <taxon>rosids</taxon>
        <taxon>fabids</taxon>
        <taxon>Fabales</taxon>
        <taxon>Fabaceae</taxon>
        <taxon>Papilionoideae</taxon>
        <taxon>50 kb inversion clade</taxon>
        <taxon>dalbergioids sensu lato</taxon>
        <taxon>Dalbergieae</taxon>
        <taxon>Pterocarpus clade</taxon>
        <taxon>Arachis</taxon>
    </lineage>
</organism>
<dbReference type="SUPFAM" id="SSF53474">
    <property type="entry name" value="alpha/beta-Hydrolases"/>
    <property type="match status" value="1"/>
</dbReference>
<proteinExistence type="predicted"/>
<dbReference type="InterPro" id="IPR000639">
    <property type="entry name" value="Epox_hydrolase-like"/>
</dbReference>
<dbReference type="PANTHER" id="PTHR43139">
    <property type="entry name" value="SI:DKEY-122A22.2"/>
    <property type="match status" value="1"/>
</dbReference>